<dbReference type="RefSeq" id="XP_016454202.1">
    <property type="nucleotide sequence ID" value="XM_016598716.1"/>
</dbReference>
<dbReference type="STRING" id="4097.A0A1S3YQ75"/>
<dbReference type="AlphaFoldDB" id="A0A1S3YQ75"/>
<proteinExistence type="predicted"/>
<sequence length="253" mass="29026">MEIGWNVKMIWLLLWNSTRENVPGMVTMEQNLELCKYPTLEEVEFVVFELSGEPAAISSTRLRCKPTNVVIKLDMAKEYDRGFGMPQWTNPLNHLAYDDDTIIFASAHPDSLEKIMAVLCDYEKISGQLINKPKSSYYMHSNVATTLVLIVGDITGFAKGAFPFIYLGCTIFYTSKRKDYYDDLIKKTKAKLHSWKEKLLYYGGKATLICSVPKSMAVHLLSILDPPKNILEHLHKLFSRFFWSNKEAGRSRH</sequence>
<dbReference type="PaxDb" id="4097-A0A1S3YQ75"/>
<protein>
    <recommendedName>
        <fullName evidence="2">Reverse transcriptase domain-containing protein</fullName>
    </recommendedName>
</protein>
<evidence type="ECO:0008006" key="2">
    <source>
        <dbReference type="Google" id="ProtNLM"/>
    </source>
</evidence>
<accession>A0A1S3YQ75</accession>
<dbReference type="OrthoDB" id="1301766at2759"/>
<gene>
    <name evidence="1" type="primary">LOC107778457</name>
</gene>
<organism evidence="1">
    <name type="scientific">Nicotiana tabacum</name>
    <name type="common">Common tobacco</name>
    <dbReference type="NCBI Taxonomy" id="4097"/>
    <lineage>
        <taxon>Eukaryota</taxon>
        <taxon>Viridiplantae</taxon>
        <taxon>Streptophyta</taxon>
        <taxon>Embryophyta</taxon>
        <taxon>Tracheophyta</taxon>
        <taxon>Spermatophyta</taxon>
        <taxon>Magnoliopsida</taxon>
        <taxon>eudicotyledons</taxon>
        <taxon>Gunneridae</taxon>
        <taxon>Pentapetalae</taxon>
        <taxon>asterids</taxon>
        <taxon>lamiids</taxon>
        <taxon>Solanales</taxon>
        <taxon>Solanaceae</taxon>
        <taxon>Nicotianoideae</taxon>
        <taxon>Nicotianeae</taxon>
        <taxon>Nicotiana</taxon>
    </lineage>
</organism>
<name>A0A1S3YQ75_TOBAC</name>
<dbReference type="KEGG" id="nta:107778457"/>
<dbReference type="PANTHER" id="PTHR33116">
    <property type="entry name" value="REVERSE TRANSCRIPTASE ZINC-BINDING DOMAIN-CONTAINING PROTEIN-RELATED-RELATED"/>
    <property type="match status" value="1"/>
</dbReference>
<dbReference type="PANTHER" id="PTHR33116:SF67">
    <property type="entry name" value="REVERSE TRANSCRIPTASE"/>
    <property type="match status" value="1"/>
</dbReference>
<evidence type="ECO:0000313" key="1">
    <source>
        <dbReference type="RefSeq" id="XP_016454202.1"/>
    </source>
</evidence>
<reference evidence="1" key="1">
    <citation type="submission" date="2025-08" db="UniProtKB">
        <authorList>
            <consortium name="RefSeq"/>
        </authorList>
    </citation>
    <scope>IDENTIFICATION</scope>
</reference>